<dbReference type="HOGENOM" id="CLU_2670027_0_0_12"/>
<keyword evidence="2" id="KW-1185">Reference proteome</keyword>
<name>F5YJ30_TREPZ</name>
<sequence length="75" mass="8877">MKTKTSISLSNEILSQLDMVNKDGNRSDFIEKALWQYLKLLKRDYRNNKDLQIINEKSLSLNRKAEDVLMYQVNI</sequence>
<dbReference type="EMBL" id="CP001843">
    <property type="protein sequence ID" value="AEF84464.1"/>
    <property type="molecule type" value="Genomic_DNA"/>
</dbReference>
<evidence type="ECO:0008006" key="3">
    <source>
        <dbReference type="Google" id="ProtNLM"/>
    </source>
</evidence>
<dbReference type="RefSeq" id="WP_015708011.1">
    <property type="nucleotide sequence ID" value="NC_015578.1"/>
</dbReference>
<dbReference type="Proteomes" id="UP000009223">
    <property type="component" value="Chromosome"/>
</dbReference>
<accession>F5YJ30</accession>
<evidence type="ECO:0000313" key="2">
    <source>
        <dbReference type="Proteomes" id="UP000009223"/>
    </source>
</evidence>
<dbReference type="AlphaFoldDB" id="F5YJ30"/>
<dbReference type="STRING" id="545694.TREPR_2172"/>
<dbReference type="OrthoDB" id="3078752at2"/>
<gene>
    <name evidence="1" type="ordered locus">TREPR_2172</name>
</gene>
<reference evidence="2" key="1">
    <citation type="submission" date="2009-12" db="EMBL/GenBank/DDBJ databases">
        <title>Complete sequence of Treponema primitia strain ZAS-2.</title>
        <authorList>
            <person name="Tetu S.G."/>
            <person name="Matson E."/>
            <person name="Ren Q."/>
            <person name="Seshadri R."/>
            <person name="Elbourne L."/>
            <person name="Hassan K.A."/>
            <person name="Durkin A."/>
            <person name="Radune D."/>
            <person name="Mohamoud Y."/>
            <person name="Shay R."/>
            <person name="Jin S."/>
            <person name="Zhang X."/>
            <person name="Lucey K."/>
            <person name="Ballor N.R."/>
            <person name="Ottesen E."/>
            <person name="Rosenthal R."/>
            <person name="Allen A."/>
            <person name="Leadbetter J.R."/>
            <person name="Paulsen I.T."/>
        </authorList>
    </citation>
    <scope>NUCLEOTIDE SEQUENCE [LARGE SCALE GENOMIC DNA]</scope>
    <source>
        <strain evidence="2">ATCC BAA-887 / DSM 12427 / ZAS-2</strain>
    </source>
</reference>
<dbReference type="KEGG" id="tpi:TREPR_2172"/>
<protein>
    <recommendedName>
        <fullName evidence="3">Ribbon-helix-helix protein CopG domain-containing protein</fullName>
    </recommendedName>
</protein>
<organism evidence="1 2">
    <name type="scientific">Treponema primitia (strain ATCC BAA-887 / DSM 12427 / ZAS-2)</name>
    <dbReference type="NCBI Taxonomy" id="545694"/>
    <lineage>
        <taxon>Bacteria</taxon>
        <taxon>Pseudomonadati</taxon>
        <taxon>Spirochaetota</taxon>
        <taxon>Spirochaetia</taxon>
        <taxon>Spirochaetales</taxon>
        <taxon>Treponemataceae</taxon>
        <taxon>Treponema</taxon>
    </lineage>
</organism>
<evidence type="ECO:0000313" key="1">
    <source>
        <dbReference type="EMBL" id="AEF84464.1"/>
    </source>
</evidence>
<reference evidence="1 2" key="2">
    <citation type="journal article" date="2011" name="ISME J.">
        <title>RNA-seq reveals cooperative metabolic interactions between two termite-gut spirochete species in co-culture.</title>
        <authorList>
            <person name="Rosenthal A.Z."/>
            <person name="Matson E.G."/>
            <person name="Eldar A."/>
            <person name="Leadbetter J.R."/>
        </authorList>
    </citation>
    <scope>NUCLEOTIDE SEQUENCE [LARGE SCALE GENOMIC DNA]</scope>
    <source>
        <strain evidence="2">ATCC BAA-887 / DSM 12427 / ZAS-2</strain>
    </source>
</reference>
<proteinExistence type="predicted"/>